<comment type="caution">
    <text evidence="2">The sequence shown here is derived from an EMBL/GenBank/DDBJ whole genome shotgun (WGS) entry which is preliminary data.</text>
</comment>
<accession>A0A8J4DRU7</accession>
<keyword evidence="3" id="KW-1185">Reference proteome</keyword>
<feature type="compositionally biased region" description="Low complexity" evidence="1">
    <location>
        <begin position="112"/>
        <end position="149"/>
    </location>
</feature>
<organism evidence="2 3">
    <name type="scientific">Virgisporangium aliadipatigenens</name>
    <dbReference type="NCBI Taxonomy" id="741659"/>
    <lineage>
        <taxon>Bacteria</taxon>
        <taxon>Bacillati</taxon>
        <taxon>Actinomycetota</taxon>
        <taxon>Actinomycetes</taxon>
        <taxon>Micromonosporales</taxon>
        <taxon>Micromonosporaceae</taxon>
        <taxon>Virgisporangium</taxon>
    </lineage>
</organism>
<dbReference type="AlphaFoldDB" id="A0A8J4DRU7"/>
<name>A0A8J4DRU7_9ACTN</name>
<reference evidence="2" key="1">
    <citation type="submission" date="2021-01" db="EMBL/GenBank/DDBJ databases">
        <title>Whole genome shotgun sequence of Virgisporangium aliadipatigenens NBRC 105644.</title>
        <authorList>
            <person name="Komaki H."/>
            <person name="Tamura T."/>
        </authorList>
    </citation>
    <scope>NUCLEOTIDE SEQUENCE</scope>
    <source>
        <strain evidence="2">NBRC 105644</strain>
    </source>
</reference>
<gene>
    <name evidence="2" type="ORF">Val02_43570</name>
</gene>
<sequence length="651" mass="66347">MSAAELPPVEATVVTAAVDALPNRLRKKLDDFATKVAGWAVSVDGSTVTVTVDETTAVTMTLTGGVVASADAVVCTCLLAPACLHRASVIVTAPVADDAPPSTVDDGPGMSTVDTAAAPADGTTAGVAPGALDGTAAPATDPAGASAAGQGKGAGGSAAGRIAPDDAAATGADLTEQQRAAAEGLWRAAAAALGAGVSGTGPVLRTGLLRAAHEARAVGLHRAAAAGRQVANQLQSARAGDPRYRLADLTDGLRELLGVTHRLRTPELAGDSVGELVGTARRTYDVHGSMRLYGLCAVPVVADTGYGGVVTYVSDRDGRLWTVTDLYPGGAERAAGAGQMTVRLGESALTHKRLARAGLVVSGATASDTGQLGAGKAVRAVSAKGLGWTEEPLVHLWNAPLAEQVARAFPAMARAPQDRTAGSDLLFLRLTVVEAHRDGLLAQTSDGGWINLVVAIDHGVLGFRHNLRLLGGVPGLELLVIGRPDPARRATVQALSAAPAPGENRLALPADWAGHIDLGYDRLHSSHLAAVHPLPPEQGPEEPPPPGEVVPLAVGDPALRLLRRHLERVVSGGRAVQALATPEQRRLAAARLETGAALLGRLTDAARTRPRDAFGRLTDDGGQPFVAAWLAAAVYEEAASAAVAEASWLKS</sequence>
<feature type="region of interest" description="Disordered" evidence="1">
    <location>
        <begin position="96"/>
        <end position="162"/>
    </location>
</feature>
<evidence type="ECO:0000313" key="3">
    <source>
        <dbReference type="Proteomes" id="UP000619260"/>
    </source>
</evidence>
<proteinExistence type="predicted"/>
<evidence type="ECO:0000256" key="1">
    <source>
        <dbReference type="SAM" id="MobiDB-lite"/>
    </source>
</evidence>
<evidence type="ECO:0008006" key="4">
    <source>
        <dbReference type="Google" id="ProtNLM"/>
    </source>
</evidence>
<dbReference type="Proteomes" id="UP000619260">
    <property type="component" value="Unassembled WGS sequence"/>
</dbReference>
<protein>
    <recommendedName>
        <fullName evidence="4">SWIM-type domain-containing protein</fullName>
    </recommendedName>
</protein>
<dbReference type="RefSeq" id="WP_203900981.1">
    <property type="nucleotide sequence ID" value="NZ_BOPF01000015.1"/>
</dbReference>
<evidence type="ECO:0000313" key="2">
    <source>
        <dbReference type="EMBL" id="GIJ47471.1"/>
    </source>
</evidence>
<dbReference type="EMBL" id="BOPF01000015">
    <property type="protein sequence ID" value="GIJ47471.1"/>
    <property type="molecule type" value="Genomic_DNA"/>
</dbReference>